<feature type="repeat" description="RCC1" evidence="2">
    <location>
        <begin position="1267"/>
        <end position="1318"/>
    </location>
</feature>
<dbReference type="EMBL" id="GL883015">
    <property type="protein sequence ID" value="EGG19322.1"/>
    <property type="molecule type" value="Genomic_DNA"/>
</dbReference>
<feature type="region of interest" description="Disordered" evidence="3">
    <location>
        <begin position="693"/>
        <end position="745"/>
    </location>
</feature>
<feature type="compositionally biased region" description="Low complexity" evidence="3">
    <location>
        <begin position="1025"/>
        <end position="1053"/>
    </location>
</feature>
<dbReference type="PRINTS" id="PR00633">
    <property type="entry name" value="RCCNDNSATION"/>
</dbReference>
<feature type="repeat" description="RCC1" evidence="2">
    <location>
        <begin position="1430"/>
        <end position="1481"/>
    </location>
</feature>
<dbReference type="GO" id="GO:0008104">
    <property type="term" value="P:intracellular protein localization"/>
    <property type="evidence" value="ECO:0007669"/>
    <property type="project" value="EnsemblProtists"/>
</dbReference>
<feature type="compositionally biased region" description="Low complexity" evidence="3">
    <location>
        <begin position="513"/>
        <end position="532"/>
    </location>
</feature>
<evidence type="ECO:0000256" key="1">
    <source>
        <dbReference type="ARBA" id="ARBA00022737"/>
    </source>
</evidence>
<feature type="compositionally biased region" description="Low complexity" evidence="3">
    <location>
        <begin position="1718"/>
        <end position="1732"/>
    </location>
</feature>
<feature type="repeat" description="RCC1" evidence="2">
    <location>
        <begin position="1489"/>
        <end position="1545"/>
    </location>
</feature>
<dbReference type="Gene3D" id="2.130.10.30">
    <property type="entry name" value="Regulator of chromosome condensation 1/beta-lactamase-inhibitor protein II"/>
    <property type="match status" value="2"/>
</dbReference>
<reference evidence="6" key="1">
    <citation type="journal article" date="2011" name="Genome Res.">
        <title>Phylogeny-wide analysis of social amoeba genomes highlights ancient origins for complex intercellular communication.</title>
        <authorList>
            <person name="Heidel A.J."/>
            <person name="Lawal H.M."/>
            <person name="Felder M."/>
            <person name="Schilde C."/>
            <person name="Helps N.R."/>
            <person name="Tunggal B."/>
            <person name="Rivero F."/>
            <person name="John U."/>
            <person name="Schleicher M."/>
            <person name="Eichinger L."/>
            <person name="Platzer M."/>
            <person name="Noegel A.A."/>
            <person name="Schaap P."/>
            <person name="Gloeckner G."/>
        </authorList>
    </citation>
    <scope>NUCLEOTIDE SEQUENCE [LARGE SCALE GENOMIC DNA]</scope>
    <source>
        <strain evidence="6">SH3</strain>
    </source>
</reference>
<feature type="compositionally biased region" description="Polar residues" evidence="3">
    <location>
        <begin position="1733"/>
        <end position="1752"/>
    </location>
</feature>
<dbReference type="KEGG" id="dfa:DFA_02109"/>
<feature type="compositionally biased region" description="Low complexity" evidence="3">
    <location>
        <begin position="221"/>
        <end position="233"/>
    </location>
</feature>
<evidence type="ECO:0000313" key="6">
    <source>
        <dbReference type="Proteomes" id="UP000007797"/>
    </source>
</evidence>
<evidence type="ECO:0000256" key="2">
    <source>
        <dbReference type="PROSITE-ProRule" id="PRU00235"/>
    </source>
</evidence>
<accession>F4PYQ6</accession>
<feature type="domain" description="RCC1-like" evidence="4">
    <location>
        <begin position="1192"/>
        <end position="1476"/>
    </location>
</feature>
<dbReference type="InterPro" id="IPR058923">
    <property type="entry name" value="RCC1-like_dom"/>
</dbReference>
<feature type="compositionally biased region" description="Low complexity" evidence="3">
    <location>
        <begin position="82"/>
        <end position="110"/>
    </location>
</feature>
<feature type="compositionally biased region" description="Low complexity" evidence="3">
    <location>
        <begin position="34"/>
        <end position="61"/>
    </location>
</feature>
<dbReference type="PANTHER" id="PTHR22870:SF458">
    <property type="entry name" value="REGULATOR OF CHROMOSOME CONDENSATION DOMAIN-CONTAINING PROTEIN"/>
    <property type="match status" value="1"/>
</dbReference>
<feature type="compositionally biased region" description="Low complexity" evidence="3">
    <location>
        <begin position="1063"/>
        <end position="1087"/>
    </location>
</feature>
<feature type="region of interest" description="Disordered" evidence="3">
    <location>
        <begin position="192"/>
        <end position="233"/>
    </location>
</feature>
<feature type="compositionally biased region" description="Gly residues" evidence="3">
    <location>
        <begin position="148"/>
        <end position="161"/>
    </location>
</feature>
<dbReference type="OMA" id="MIFTCGH"/>
<dbReference type="PANTHER" id="PTHR22870">
    <property type="entry name" value="REGULATOR OF CHROMOSOME CONDENSATION"/>
    <property type="match status" value="1"/>
</dbReference>
<dbReference type="InterPro" id="IPR051210">
    <property type="entry name" value="Ub_ligase/GEF_domain"/>
</dbReference>
<gene>
    <name evidence="5" type="ORF">DFA_02109</name>
</gene>
<dbReference type="GeneID" id="14871346"/>
<dbReference type="InterPro" id="IPR000408">
    <property type="entry name" value="Reg_chr_condens"/>
</dbReference>
<feature type="region of interest" description="Disordered" evidence="3">
    <location>
        <begin position="513"/>
        <end position="535"/>
    </location>
</feature>
<dbReference type="Proteomes" id="UP000007797">
    <property type="component" value="Unassembled WGS sequence"/>
</dbReference>
<feature type="repeat" description="RCC1" evidence="2">
    <location>
        <begin position="1319"/>
        <end position="1377"/>
    </location>
</feature>
<evidence type="ECO:0000313" key="5">
    <source>
        <dbReference type="EMBL" id="EGG19322.1"/>
    </source>
</evidence>
<dbReference type="SUPFAM" id="SSF50985">
    <property type="entry name" value="RCC1/BLIP-II"/>
    <property type="match status" value="2"/>
</dbReference>
<feature type="region of interest" description="Disordered" evidence="3">
    <location>
        <begin position="82"/>
        <end position="119"/>
    </location>
</feature>
<dbReference type="GO" id="GO:0036019">
    <property type="term" value="C:endolysosome"/>
    <property type="evidence" value="ECO:0007669"/>
    <property type="project" value="EnsemblProtists"/>
</dbReference>
<proteinExistence type="predicted"/>
<protein>
    <submittedName>
        <fullName evidence="5">Regulator of chromosome condensation domain-containing protein</fullName>
    </submittedName>
</protein>
<evidence type="ECO:0000259" key="4">
    <source>
        <dbReference type="Pfam" id="PF25390"/>
    </source>
</evidence>
<evidence type="ECO:0000256" key="3">
    <source>
        <dbReference type="SAM" id="MobiDB-lite"/>
    </source>
</evidence>
<dbReference type="GO" id="GO:0032991">
    <property type="term" value="C:protein-containing complex"/>
    <property type="evidence" value="ECO:0007669"/>
    <property type="project" value="EnsemblProtists"/>
</dbReference>
<dbReference type="GO" id="GO:0006887">
    <property type="term" value="P:exocytosis"/>
    <property type="evidence" value="ECO:0007669"/>
    <property type="project" value="EnsemblProtists"/>
</dbReference>
<feature type="region of interest" description="Disordered" evidence="3">
    <location>
        <begin position="132"/>
        <end position="161"/>
    </location>
</feature>
<feature type="region of interest" description="Disordered" evidence="3">
    <location>
        <begin position="1"/>
        <end position="61"/>
    </location>
</feature>
<keyword evidence="1" id="KW-0677">Repeat</keyword>
<dbReference type="PROSITE" id="PS50012">
    <property type="entry name" value="RCC1_3"/>
    <property type="match status" value="7"/>
</dbReference>
<feature type="region of interest" description="Disordered" evidence="3">
    <location>
        <begin position="1025"/>
        <end position="1089"/>
    </location>
</feature>
<feature type="repeat" description="RCC1" evidence="2">
    <location>
        <begin position="1378"/>
        <end position="1429"/>
    </location>
</feature>
<organism evidence="5 6">
    <name type="scientific">Cavenderia fasciculata</name>
    <name type="common">Slime mold</name>
    <name type="synonym">Dictyostelium fasciculatum</name>
    <dbReference type="NCBI Taxonomy" id="261658"/>
    <lineage>
        <taxon>Eukaryota</taxon>
        <taxon>Amoebozoa</taxon>
        <taxon>Evosea</taxon>
        <taxon>Eumycetozoa</taxon>
        <taxon>Dictyostelia</taxon>
        <taxon>Acytosteliales</taxon>
        <taxon>Cavenderiaceae</taxon>
        <taxon>Cavenderia</taxon>
    </lineage>
</organism>
<dbReference type="InterPro" id="IPR009091">
    <property type="entry name" value="RCC1/BLIP-II"/>
</dbReference>
<feature type="region of interest" description="Disordered" evidence="3">
    <location>
        <begin position="1693"/>
        <end position="1768"/>
    </location>
</feature>
<sequence>MSQQQQPEKRKGGGGFSQMGIMNLTHSPPVMLRNSTSGSSSSSNINISNNYNNNNHNSNNSSSSFISSSFVVGTLGSVMQQQQHQQQQQYGSLSTQQSSALDINNNNNNVGRGGGGNVGMLSSSSFTSTYDGIPSPIKSSSSSSSMSGGQGSNSSGGLGGGGASSNGIGSFTQNYELYSMNKLFCINTTGGGGGKSKEQQLPSGSSGIGGGRRGASRSDRSMTSSSSVDSSLNTSGGLLSNDMGPLGVTVLLEAQAGYDDHLFFAMFCSNDYLIFRYVGQSKVPQYKYIQWNRDPLKKIVAMSFDPTAQWLLCLSHDTSLVRIPIYFMMCKKINVLEEKTPQPIEKSDKLSSWVSSSRLFKNVSLGSLGGGGNNNNNNNSNNQQTKTIQSMVTIPPISTKGQIGSSCIWWKTSNSEDFGIISTQAGHIFFVNLSTNELQKKVKFEHPITKIDLINAGNETFIIISTKTNGYYQLLIEQKIKHQYDSIVTSTFGNNSSSSSNATITLVISGGNNNSNSQNGSNTNQSNNINQNGGSGGLATIQSPYQLVTPLFSSDRVLSDRTIETQSSQENGLVVTSFIKSTSKLEIYDYLYLDKFPLFVYQLPQTTTKFYFTKNITFLSEIDHHDDQARMNVSIISNLVSGTASNSKYMKNQSIIQTFSLAQGEFVLDIKNSLTVSSNDLLNGSGHLSPSNFNNINNTNTTASSSSSLNNSGKLNGSSGGNMSLSSSSSSPLSNSLAQYNNNNNNNNGPIQSTFLPSCYIWTNYAVYELRAKKTPEEIFFELLSKNLEKTDGEALGKTFRMDLLSLYETAADHAFEQSQYGRALDLYYLSGVKTKIGRMDIIMTHLKAVLHGSDAYSAHERKKLTNILFQCYLQRLLSSREEFKSLETEFTVFLTTNTDYDVIVALQNLMSNGLIDYYFIVAHSRKLVGKALTSLLENNRLHLDSQNISFLQSQYCQELKSNSNGMIFDCLPPDFQVKLILEDLGNVPRYLKRLYYLLPMVSEKTLIDIITLFDPITFEPFNLSQQQSTSGNNNNSNNNSNNNNNNSQASPNGIPTSPISKQNQQQQQQSQQHLNNNNSPKSSSGNLIGLEHYHSISSDVEPLPGRSSESIPVRNEEYFELYLTSLLLLLNHYKSKYGDQNFADLQRQKMMLENQKQQDKNSNSDDDDLDDEDNVVDQDLLVHPMPALRFNEKHAKSVSCGWEHAAVITVDGELFTWGNNTSGQLGHGLAAGKHQSTPMRVESLKQTPIMMMSLGGEHTVVIDRSFHIYSWGNGKYGQLGHGVSTPHNLPKRIEEFAGQKISSIATGYWHTLVLRSGGDLFAFGSNEHGQLGLNDLKHHLPIPTRVNTADIHHAGQPTRVTGIFCGHSHSVLRTSHGDVYSFGANAKGQLGHGSTESCRYPKLIQGLKGKNIKRITCGPYHTVVTTDLDSVYCWGQGEHMCLGTGSNKNELVPKLVELFVNKRVERVVCGLYHTATLTQPMGDSNTGGNVYICGSSEHGKLGIGGDPRSPSLDKAYPAIIPSINSANVVDLASGAEFNALITSNGALYMWGAGTHGQIGNGKNQDTWIPTRVSLSSEKNQNQFIVDESGSTITLSSSMLLTEKNNRYTQEGLEETLRKNANGYRPFVVINKAKQFGNWDAVATIYEVLEDYKSTLECRLLSLKQRNLDTDKQTHTLLQLAHKYIVNMNGNNETFNQQQKSNNATTSTNGGGSTLIQPSTSPSSNASTSPSNRLSPPINNAQEILPPQSNNKTTKENELDHQQIQQQKTQASEISKELLLLILNYWKEKQLPIEELENYIMANLEYFSLPLSNILSTFNSNSNSNKVDNTYPLVLNFSPLLYLNVVKYYLQLMKYLGEKERNHQRVSEKVLLTNIKENLQKDIQSRTKIQIQSLQMDMFTSPTTAAIVPNSSSVMRGGSADESYIEKDLAFTCNHFFSKRRYYSSILPQFQTDVQKLSIMSPTTLNHIIEEYNQKWVSLSCPVCLYNFLRELANDPLSKQWKV</sequence>
<dbReference type="GO" id="GO:0007040">
    <property type="term" value="P:lysosome organization"/>
    <property type="evidence" value="ECO:0007669"/>
    <property type="project" value="EnsemblProtists"/>
</dbReference>
<feature type="repeat" description="RCC1" evidence="2">
    <location>
        <begin position="1213"/>
        <end position="1266"/>
    </location>
</feature>
<dbReference type="Pfam" id="PF00415">
    <property type="entry name" value="RCC1"/>
    <property type="match status" value="2"/>
</dbReference>
<keyword evidence="6" id="KW-1185">Reference proteome</keyword>
<name>F4PYQ6_CACFS</name>
<feature type="repeat" description="RCC1" evidence="2">
    <location>
        <begin position="1546"/>
        <end position="1598"/>
    </location>
</feature>
<dbReference type="Pfam" id="PF25390">
    <property type="entry name" value="WD40_RLD"/>
    <property type="match status" value="1"/>
</dbReference>
<dbReference type="RefSeq" id="XP_004357593.1">
    <property type="nucleotide sequence ID" value="XM_004357536.1"/>
</dbReference>
<dbReference type="PROSITE" id="PS00626">
    <property type="entry name" value="RCC1_2"/>
    <property type="match status" value="2"/>
</dbReference>
<dbReference type="OrthoDB" id="16281at2759"/>
<dbReference type="STRING" id="1054147.F4PYQ6"/>